<gene>
    <name evidence="2" type="ORF">H1S01_03450</name>
</gene>
<feature type="transmembrane region" description="Helical" evidence="1">
    <location>
        <begin position="76"/>
        <end position="98"/>
    </location>
</feature>
<proteinExistence type="predicted"/>
<reference evidence="2 3" key="1">
    <citation type="submission" date="2020-07" db="EMBL/GenBank/DDBJ databases">
        <title>Draft whole-genome sequence of Heliobacterium chlorum DSM 3682, type strain.</title>
        <authorList>
            <person name="Kyndt J.A."/>
            <person name="Meyer T.E."/>
            <person name="Imhoff J.F."/>
        </authorList>
    </citation>
    <scope>NUCLEOTIDE SEQUENCE [LARGE SCALE GENOMIC DNA]</scope>
    <source>
        <strain evidence="2 3">DSM 3682</strain>
    </source>
</reference>
<comment type="caution">
    <text evidence="2">The sequence shown here is derived from an EMBL/GenBank/DDBJ whole genome shotgun (WGS) entry which is preliminary data.</text>
</comment>
<keyword evidence="1" id="KW-0472">Membrane</keyword>
<keyword evidence="3" id="KW-1185">Reference proteome</keyword>
<evidence type="ECO:0000313" key="2">
    <source>
        <dbReference type="EMBL" id="MBC9783568.1"/>
    </source>
</evidence>
<protein>
    <submittedName>
        <fullName evidence="2">Uncharacterized protein</fullName>
    </submittedName>
</protein>
<dbReference type="Proteomes" id="UP000617402">
    <property type="component" value="Unassembled WGS sequence"/>
</dbReference>
<name>A0ABR7SYG0_HELCL</name>
<keyword evidence="1" id="KW-0812">Transmembrane</keyword>
<keyword evidence="1" id="KW-1133">Transmembrane helix</keyword>
<sequence>MPDFTDPKVRSWFYTTSPKVKYLGGHPELGKAMELAVMGDGDNIQLFTHDFNISIPKKDIVSLTCQTIRGRSAGKAAAGALLGGILTGGIGLIAGAIIGGSVNVENVIVLTIKCGFASVDVLFDGGPNQKDYQAMVNALR</sequence>
<evidence type="ECO:0000313" key="3">
    <source>
        <dbReference type="Proteomes" id="UP000617402"/>
    </source>
</evidence>
<organism evidence="2 3">
    <name type="scientific">Heliobacterium chlorum</name>
    <dbReference type="NCBI Taxonomy" id="2698"/>
    <lineage>
        <taxon>Bacteria</taxon>
        <taxon>Bacillati</taxon>
        <taxon>Bacillota</taxon>
        <taxon>Clostridia</taxon>
        <taxon>Eubacteriales</taxon>
        <taxon>Heliobacteriaceae</taxon>
        <taxon>Heliobacterium</taxon>
    </lineage>
</organism>
<dbReference type="RefSeq" id="WP_188038953.1">
    <property type="nucleotide sequence ID" value="NZ_JACVHF010000002.1"/>
</dbReference>
<accession>A0ABR7SYG0</accession>
<evidence type="ECO:0000256" key="1">
    <source>
        <dbReference type="SAM" id="Phobius"/>
    </source>
</evidence>
<dbReference type="EMBL" id="JACVHF010000002">
    <property type="protein sequence ID" value="MBC9783568.1"/>
    <property type="molecule type" value="Genomic_DNA"/>
</dbReference>